<evidence type="ECO:0000256" key="9">
    <source>
        <dbReference type="PROSITE-ProRule" id="PRU00322"/>
    </source>
</evidence>
<dbReference type="AlphaFoldDB" id="A0AAD8MXD1"/>
<dbReference type="Gene3D" id="4.10.1060.10">
    <property type="entry name" value="Zinc finger, RanBP2-type"/>
    <property type="match status" value="1"/>
</dbReference>
<dbReference type="InterPro" id="IPR028941">
    <property type="entry name" value="WHIM2_dom"/>
</dbReference>
<dbReference type="InterPro" id="IPR034870">
    <property type="entry name" value="TET_fam"/>
</dbReference>
<dbReference type="SMART" id="SM00547">
    <property type="entry name" value="ZnF_RBZ"/>
    <property type="match status" value="1"/>
</dbReference>
<dbReference type="EMBL" id="JAUIZM010000003">
    <property type="protein sequence ID" value="KAK1393405.1"/>
    <property type="molecule type" value="Genomic_DNA"/>
</dbReference>
<keyword evidence="10" id="KW-0812">Transmembrane</keyword>
<keyword evidence="4" id="KW-0862">Zinc</keyword>
<keyword evidence="3 9" id="KW-0863">Zinc-finger</keyword>
<keyword evidence="13" id="KW-1185">Reference proteome</keyword>
<evidence type="ECO:0000256" key="10">
    <source>
        <dbReference type="SAM" id="Phobius"/>
    </source>
</evidence>
<dbReference type="SUPFAM" id="SSF90209">
    <property type="entry name" value="Ran binding protein zinc finger-like"/>
    <property type="match status" value="1"/>
</dbReference>
<dbReference type="Pfam" id="PF00641">
    <property type="entry name" value="Zn_ribbon_RanBP"/>
    <property type="match status" value="1"/>
</dbReference>
<dbReference type="GO" id="GO:0008270">
    <property type="term" value="F:zinc ion binding"/>
    <property type="evidence" value="ECO:0007669"/>
    <property type="project" value="UniProtKB-KW"/>
</dbReference>
<evidence type="ECO:0000256" key="6">
    <source>
        <dbReference type="ARBA" id="ARBA00023242"/>
    </source>
</evidence>
<evidence type="ECO:0000256" key="5">
    <source>
        <dbReference type="ARBA" id="ARBA00022884"/>
    </source>
</evidence>
<comment type="caution">
    <text evidence="12">The sequence shown here is derived from an EMBL/GenBank/DDBJ whole genome shotgun (WGS) entry which is preliminary data.</text>
</comment>
<evidence type="ECO:0000313" key="12">
    <source>
        <dbReference type="EMBL" id="KAK1393405.1"/>
    </source>
</evidence>
<dbReference type="GO" id="GO:0003723">
    <property type="term" value="F:RNA binding"/>
    <property type="evidence" value="ECO:0007669"/>
    <property type="project" value="UniProtKB-KW"/>
</dbReference>
<keyword evidence="2" id="KW-0479">Metal-binding</keyword>
<evidence type="ECO:0000256" key="4">
    <source>
        <dbReference type="ARBA" id="ARBA00022833"/>
    </source>
</evidence>
<evidence type="ECO:0000256" key="3">
    <source>
        <dbReference type="ARBA" id="ARBA00022771"/>
    </source>
</evidence>
<dbReference type="PROSITE" id="PS50199">
    <property type="entry name" value="ZF_RANBP2_2"/>
    <property type="match status" value="1"/>
</dbReference>
<evidence type="ECO:0000256" key="8">
    <source>
        <dbReference type="ARBA" id="ARBA00061442"/>
    </source>
</evidence>
<organism evidence="12 13">
    <name type="scientific">Heracleum sosnowskyi</name>
    <dbReference type="NCBI Taxonomy" id="360622"/>
    <lineage>
        <taxon>Eukaryota</taxon>
        <taxon>Viridiplantae</taxon>
        <taxon>Streptophyta</taxon>
        <taxon>Embryophyta</taxon>
        <taxon>Tracheophyta</taxon>
        <taxon>Spermatophyta</taxon>
        <taxon>Magnoliopsida</taxon>
        <taxon>eudicotyledons</taxon>
        <taxon>Gunneridae</taxon>
        <taxon>Pentapetalae</taxon>
        <taxon>asterids</taxon>
        <taxon>campanulids</taxon>
        <taxon>Apiales</taxon>
        <taxon>Apiaceae</taxon>
        <taxon>Apioideae</taxon>
        <taxon>apioid superclade</taxon>
        <taxon>Tordylieae</taxon>
        <taxon>Tordyliinae</taxon>
        <taxon>Heracleum</taxon>
    </lineage>
</organism>
<comment type="function">
    <text evidence="7">TAFs are components of the transcription factor IID (TFIID) complex that is essential for mediating regulation of RNA polymerase transcription.</text>
</comment>
<dbReference type="InterPro" id="IPR036443">
    <property type="entry name" value="Znf_RanBP2_sf"/>
</dbReference>
<reference evidence="12" key="1">
    <citation type="submission" date="2023-02" db="EMBL/GenBank/DDBJ databases">
        <title>Genome of toxic invasive species Heracleum sosnowskyi carries increased number of genes despite the absence of recent whole-genome duplications.</title>
        <authorList>
            <person name="Schelkunov M."/>
            <person name="Shtratnikova V."/>
            <person name="Makarenko M."/>
            <person name="Klepikova A."/>
            <person name="Omelchenko D."/>
            <person name="Novikova G."/>
            <person name="Obukhova E."/>
            <person name="Bogdanov V."/>
            <person name="Penin A."/>
            <person name="Logacheva M."/>
        </authorList>
    </citation>
    <scope>NUCLEOTIDE SEQUENCE</scope>
    <source>
        <strain evidence="12">Hsosn_3</strain>
        <tissue evidence="12">Leaf</tissue>
    </source>
</reference>
<dbReference type="Proteomes" id="UP001237642">
    <property type="component" value="Unassembled WGS sequence"/>
</dbReference>
<keyword evidence="6" id="KW-0539">Nucleus</keyword>
<feature type="domain" description="RanBP2-type" evidence="11">
    <location>
        <begin position="51"/>
        <end position="82"/>
    </location>
</feature>
<gene>
    <name evidence="12" type="ORF">POM88_012461</name>
</gene>
<dbReference type="Pfam" id="PF15613">
    <property type="entry name" value="WSD"/>
    <property type="match status" value="1"/>
</dbReference>
<comment type="subcellular location">
    <subcellularLocation>
        <location evidence="1">Nucleus</location>
    </subcellularLocation>
</comment>
<keyword evidence="10" id="KW-0472">Membrane</keyword>
<keyword evidence="5" id="KW-0694">RNA-binding</keyword>
<evidence type="ECO:0000313" key="13">
    <source>
        <dbReference type="Proteomes" id="UP001237642"/>
    </source>
</evidence>
<sequence>MSVGKQLPLWSFILGSILIHPIAYLIGGGGVGYQGGGGGRGGGHGGGGSGRDGDWHCPNASCGNMNFARREKCNKCGAPSSAGSGDNHGSEGGNYSRGGGGGRYGDSRACQCMNMSELAEKEYLAREMETRIIRTNPLGKDKDYSSLSFWGIIHSFLEQLDSFIGSLNRKGVRERALKKELEDHYERIWSVF</sequence>
<evidence type="ECO:0000256" key="7">
    <source>
        <dbReference type="ARBA" id="ARBA00058775"/>
    </source>
</evidence>
<proteinExistence type="inferred from homology"/>
<evidence type="ECO:0000256" key="1">
    <source>
        <dbReference type="ARBA" id="ARBA00004123"/>
    </source>
</evidence>
<dbReference type="GO" id="GO:0006355">
    <property type="term" value="P:regulation of DNA-templated transcription"/>
    <property type="evidence" value="ECO:0007669"/>
    <property type="project" value="InterPro"/>
</dbReference>
<protein>
    <recommendedName>
        <fullName evidence="11">RanBP2-type domain-containing protein</fullName>
    </recommendedName>
</protein>
<dbReference type="FunFam" id="4.10.1060.10:FF:000008">
    <property type="entry name" value="TATA-binding protein-associated factor 2N isoform X1"/>
    <property type="match status" value="1"/>
</dbReference>
<accession>A0AAD8MXD1</accession>
<dbReference type="PANTHER" id="PTHR23238">
    <property type="entry name" value="RNA BINDING PROTEIN"/>
    <property type="match status" value="1"/>
</dbReference>
<evidence type="ECO:0000259" key="11">
    <source>
        <dbReference type="PROSITE" id="PS50199"/>
    </source>
</evidence>
<name>A0AAD8MXD1_9APIA</name>
<reference evidence="12" key="2">
    <citation type="submission" date="2023-05" db="EMBL/GenBank/DDBJ databases">
        <authorList>
            <person name="Schelkunov M.I."/>
        </authorList>
    </citation>
    <scope>NUCLEOTIDE SEQUENCE</scope>
    <source>
        <strain evidence="12">Hsosn_3</strain>
        <tissue evidence="12">Leaf</tissue>
    </source>
</reference>
<dbReference type="GO" id="GO:0005634">
    <property type="term" value="C:nucleus"/>
    <property type="evidence" value="ECO:0007669"/>
    <property type="project" value="UniProtKB-SubCell"/>
</dbReference>
<dbReference type="PROSITE" id="PS01358">
    <property type="entry name" value="ZF_RANBP2_1"/>
    <property type="match status" value="1"/>
</dbReference>
<feature type="transmembrane region" description="Helical" evidence="10">
    <location>
        <begin position="7"/>
        <end position="26"/>
    </location>
</feature>
<dbReference type="InterPro" id="IPR001876">
    <property type="entry name" value="Znf_RanBP2"/>
</dbReference>
<comment type="similarity">
    <text evidence="8">Belongs to the TAF15 family.</text>
</comment>
<keyword evidence="10" id="KW-1133">Transmembrane helix</keyword>
<evidence type="ECO:0000256" key="2">
    <source>
        <dbReference type="ARBA" id="ARBA00022723"/>
    </source>
</evidence>